<gene>
    <name evidence="1" type="ORF">CAAN4_F06766</name>
</gene>
<name>A0ABP0EJJ0_9ASCO</name>
<dbReference type="Proteomes" id="UP001497600">
    <property type="component" value="Chromosome F"/>
</dbReference>
<reference evidence="1 2" key="1">
    <citation type="submission" date="2024-01" db="EMBL/GenBank/DDBJ databases">
        <authorList>
            <consortium name="Genoscope - CEA"/>
            <person name="William W."/>
        </authorList>
    </citation>
    <scope>NUCLEOTIDE SEQUENCE [LARGE SCALE GENOMIC DNA]</scope>
    <source>
        <strain evidence="1 2">29B2s-10</strain>
    </source>
</reference>
<sequence length="208" mass="23817">MGVTKKSPVIGQAMLKRGAKRAMKAKLSFQDELVEDAPAPNREKTVNRVVEGFPVYITKKQISEKTQPLNESSDISSERQYILANFKRFVPIILSELSPLPGYSKDSLVEIFHLYLYVLRYMKTSSTFWKVVSYSPYKKQFGRILNKLITERSSIDENFIESGNTISQSKNKAPRRIIKKFEPNRAVLTKLGIKLKLDINNNTKPNTK</sequence>
<dbReference type="EMBL" id="OZ004258">
    <property type="protein sequence ID" value="CAK7912383.1"/>
    <property type="molecule type" value="Genomic_DNA"/>
</dbReference>
<accession>A0ABP0EJJ0</accession>
<proteinExistence type="predicted"/>
<protein>
    <submittedName>
        <fullName evidence="1">Uncharacterized protein</fullName>
    </submittedName>
</protein>
<evidence type="ECO:0000313" key="1">
    <source>
        <dbReference type="EMBL" id="CAK7912383.1"/>
    </source>
</evidence>
<keyword evidence="2" id="KW-1185">Reference proteome</keyword>
<evidence type="ECO:0000313" key="2">
    <source>
        <dbReference type="Proteomes" id="UP001497600"/>
    </source>
</evidence>
<organism evidence="1 2">
    <name type="scientific">[Candida] anglica</name>
    <dbReference type="NCBI Taxonomy" id="148631"/>
    <lineage>
        <taxon>Eukaryota</taxon>
        <taxon>Fungi</taxon>
        <taxon>Dikarya</taxon>
        <taxon>Ascomycota</taxon>
        <taxon>Saccharomycotina</taxon>
        <taxon>Pichiomycetes</taxon>
        <taxon>Debaryomycetaceae</taxon>
        <taxon>Kurtzmaniella</taxon>
    </lineage>
</organism>